<dbReference type="InterPro" id="IPR050054">
    <property type="entry name" value="UPRTase/APRTase"/>
</dbReference>
<evidence type="ECO:0000256" key="4">
    <source>
        <dbReference type="ARBA" id="ARBA00004659"/>
    </source>
</evidence>
<comment type="caution">
    <text evidence="14">The sequence shown here is derived from an EMBL/GenBank/DDBJ whole genome shotgun (WGS) entry which is preliminary data.</text>
</comment>
<comment type="subunit">
    <text evidence="6">Homodimer.</text>
</comment>
<protein>
    <recommendedName>
        <fullName evidence="8">Adenine phosphoribosyltransferase</fullName>
        <ecNumber evidence="7">2.4.2.7</ecNumber>
    </recommendedName>
</protein>
<keyword evidence="11" id="KW-0808">Transferase</keyword>
<evidence type="ECO:0000256" key="12">
    <source>
        <dbReference type="ARBA" id="ARBA00022726"/>
    </source>
</evidence>
<evidence type="ECO:0000256" key="9">
    <source>
        <dbReference type="ARBA" id="ARBA00022490"/>
    </source>
</evidence>
<dbReference type="Proteomes" id="UP001174909">
    <property type="component" value="Unassembled WGS sequence"/>
</dbReference>
<name>A0AA35SGB8_GEOBA</name>
<reference evidence="14" key="1">
    <citation type="submission" date="2023-03" db="EMBL/GenBank/DDBJ databases">
        <authorList>
            <person name="Steffen K."/>
            <person name="Cardenas P."/>
        </authorList>
    </citation>
    <scope>NUCLEOTIDE SEQUENCE</scope>
</reference>
<dbReference type="PANTHER" id="PTHR32315">
    <property type="entry name" value="ADENINE PHOSPHORIBOSYLTRANSFERASE"/>
    <property type="match status" value="1"/>
</dbReference>
<keyword evidence="9" id="KW-0963">Cytoplasm</keyword>
<keyword evidence="15" id="KW-1185">Reference proteome</keyword>
<dbReference type="PANTHER" id="PTHR32315:SF3">
    <property type="entry name" value="ADENINE PHOSPHORIBOSYLTRANSFERASE"/>
    <property type="match status" value="1"/>
</dbReference>
<dbReference type="NCBIfam" id="NF002634">
    <property type="entry name" value="PRK02304.1-3"/>
    <property type="match status" value="1"/>
</dbReference>
<dbReference type="Gene3D" id="3.40.50.2020">
    <property type="match status" value="1"/>
</dbReference>
<dbReference type="GO" id="GO:0005737">
    <property type="term" value="C:cytoplasm"/>
    <property type="evidence" value="ECO:0007669"/>
    <property type="project" value="UniProtKB-SubCell"/>
</dbReference>
<dbReference type="InterPro" id="IPR005764">
    <property type="entry name" value="Ade_phspho_trans"/>
</dbReference>
<evidence type="ECO:0000256" key="5">
    <source>
        <dbReference type="ARBA" id="ARBA00008391"/>
    </source>
</evidence>
<dbReference type="GO" id="GO:0006166">
    <property type="term" value="P:purine ribonucleoside salvage"/>
    <property type="evidence" value="ECO:0007669"/>
    <property type="project" value="UniProtKB-KW"/>
</dbReference>
<comment type="subcellular location">
    <subcellularLocation>
        <location evidence="3">Cytoplasm</location>
    </subcellularLocation>
</comment>
<dbReference type="EMBL" id="CASHTH010002317">
    <property type="protein sequence ID" value="CAI8028101.1"/>
    <property type="molecule type" value="Genomic_DNA"/>
</dbReference>
<keyword evidence="12" id="KW-0660">Purine salvage</keyword>
<dbReference type="AlphaFoldDB" id="A0AA35SGB8"/>
<keyword evidence="10 14" id="KW-0328">Glycosyltransferase</keyword>
<proteinExistence type="inferred from homology"/>
<dbReference type="GO" id="GO:0006168">
    <property type="term" value="P:adenine salvage"/>
    <property type="evidence" value="ECO:0007669"/>
    <property type="project" value="InterPro"/>
</dbReference>
<dbReference type="GO" id="GO:0002055">
    <property type="term" value="F:adenine binding"/>
    <property type="evidence" value="ECO:0007669"/>
    <property type="project" value="TreeGrafter"/>
</dbReference>
<evidence type="ECO:0000313" key="14">
    <source>
        <dbReference type="EMBL" id="CAI8028101.1"/>
    </source>
</evidence>
<dbReference type="GO" id="GO:0016208">
    <property type="term" value="F:AMP binding"/>
    <property type="evidence" value="ECO:0007669"/>
    <property type="project" value="TreeGrafter"/>
</dbReference>
<evidence type="ECO:0000259" key="13">
    <source>
        <dbReference type="Pfam" id="PF00156"/>
    </source>
</evidence>
<dbReference type="EC" id="2.4.2.7" evidence="7"/>
<evidence type="ECO:0000256" key="1">
    <source>
        <dbReference type="ARBA" id="ARBA00000868"/>
    </source>
</evidence>
<feature type="domain" description="Phosphoribosyltransferase" evidence="13">
    <location>
        <begin position="36"/>
        <end position="148"/>
    </location>
</feature>
<comment type="catalytic activity">
    <reaction evidence="1">
        <text>AMP + diphosphate = 5-phospho-alpha-D-ribose 1-diphosphate + adenine</text>
        <dbReference type="Rhea" id="RHEA:16609"/>
        <dbReference type="ChEBI" id="CHEBI:16708"/>
        <dbReference type="ChEBI" id="CHEBI:33019"/>
        <dbReference type="ChEBI" id="CHEBI:58017"/>
        <dbReference type="ChEBI" id="CHEBI:456215"/>
        <dbReference type="EC" id="2.4.2.7"/>
    </reaction>
</comment>
<organism evidence="14 15">
    <name type="scientific">Geodia barretti</name>
    <name type="common">Barrett's horny sponge</name>
    <dbReference type="NCBI Taxonomy" id="519541"/>
    <lineage>
        <taxon>Eukaryota</taxon>
        <taxon>Metazoa</taxon>
        <taxon>Porifera</taxon>
        <taxon>Demospongiae</taxon>
        <taxon>Heteroscleromorpha</taxon>
        <taxon>Tetractinellida</taxon>
        <taxon>Astrophorina</taxon>
        <taxon>Geodiidae</taxon>
        <taxon>Geodia</taxon>
    </lineage>
</organism>
<comment type="similarity">
    <text evidence="5">Belongs to the purine/pyrimidine phosphoribosyltransferase family.</text>
</comment>
<sequence length="170" mass="18514">MNLKDYIRDIPDFPQPGILFRDITPLLKSPEAFNYAIEQMSQKCQNLQVDAIVAVESRGFIFGAPLACQMGKPFIPVRKEGKLPGETVSVAYTLEYGSNVMEMHLADVNEGDRVLIVDDVLATGGTLLATTELVEKAGGQVAGIGLLIELEGLGGRNVLGHYDIFSLIQY</sequence>
<evidence type="ECO:0000256" key="11">
    <source>
        <dbReference type="ARBA" id="ARBA00022679"/>
    </source>
</evidence>
<comment type="pathway">
    <text evidence="4">Purine metabolism; AMP biosynthesis via salvage pathway; AMP from adenine: step 1/1.</text>
</comment>
<evidence type="ECO:0000256" key="6">
    <source>
        <dbReference type="ARBA" id="ARBA00011738"/>
    </source>
</evidence>
<gene>
    <name evidence="14" type="ORF">GBAR_LOCUS16020</name>
</gene>
<dbReference type="InterPro" id="IPR000836">
    <property type="entry name" value="PRTase_dom"/>
</dbReference>
<evidence type="ECO:0000256" key="8">
    <source>
        <dbReference type="ARBA" id="ARBA00017366"/>
    </source>
</evidence>
<dbReference type="InterPro" id="IPR029057">
    <property type="entry name" value="PRTase-like"/>
</dbReference>
<evidence type="ECO:0000313" key="15">
    <source>
        <dbReference type="Proteomes" id="UP001174909"/>
    </source>
</evidence>
<dbReference type="NCBIfam" id="TIGR01090">
    <property type="entry name" value="apt"/>
    <property type="match status" value="1"/>
</dbReference>
<comment type="function">
    <text evidence="2">Catalyzes a salvage reaction resulting in the formation of AMP, that is energically less costly than de novo synthesis.</text>
</comment>
<dbReference type="CDD" id="cd06223">
    <property type="entry name" value="PRTases_typeI"/>
    <property type="match status" value="1"/>
</dbReference>
<dbReference type="NCBIfam" id="NF002636">
    <property type="entry name" value="PRK02304.1-5"/>
    <property type="match status" value="1"/>
</dbReference>
<accession>A0AA35SGB8</accession>
<dbReference type="FunFam" id="3.40.50.2020:FF:000004">
    <property type="entry name" value="Adenine phosphoribosyltransferase"/>
    <property type="match status" value="1"/>
</dbReference>
<dbReference type="Pfam" id="PF00156">
    <property type="entry name" value="Pribosyltran"/>
    <property type="match status" value="1"/>
</dbReference>
<dbReference type="SUPFAM" id="SSF53271">
    <property type="entry name" value="PRTase-like"/>
    <property type="match status" value="1"/>
</dbReference>
<evidence type="ECO:0000256" key="10">
    <source>
        <dbReference type="ARBA" id="ARBA00022676"/>
    </source>
</evidence>
<evidence type="ECO:0000256" key="7">
    <source>
        <dbReference type="ARBA" id="ARBA00011893"/>
    </source>
</evidence>
<dbReference type="HAMAP" id="MF_00004">
    <property type="entry name" value="Aden_phosphoribosyltr"/>
    <property type="match status" value="1"/>
</dbReference>
<dbReference type="GO" id="GO:0003999">
    <property type="term" value="F:adenine phosphoribosyltransferase activity"/>
    <property type="evidence" value="ECO:0007669"/>
    <property type="project" value="UniProtKB-EC"/>
</dbReference>
<evidence type="ECO:0000256" key="3">
    <source>
        <dbReference type="ARBA" id="ARBA00004496"/>
    </source>
</evidence>
<evidence type="ECO:0000256" key="2">
    <source>
        <dbReference type="ARBA" id="ARBA00003968"/>
    </source>
</evidence>
<dbReference type="GO" id="GO:0044209">
    <property type="term" value="P:AMP salvage"/>
    <property type="evidence" value="ECO:0007669"/>
    <property type="project" value="TreeGrafter"/>
</dbReference>